<feature type="transmembrane region" description="Helical" evidence="1">
    <location>
        <begin position="35"/>
        <end position="55"/>
    </location>
</feature>
<protein>
    <submittedName>
        <fullName evidence="2">Uncharacterized protein</fullName>
    </submittedName>
</protein>
<name>A0ABQ2CEB9_9MICC</name>
<accession>A0ABQ2CEB9</accession>
<evidence type="ECO:0000313" key="3">
    <source>
        <dbReference type="Proteomes" id="UP000658754"/>
    </source>
</evidence>
<comment type="caution">
    <text evidence="2">The sequence shown here is derived from an EMBL/GenBank/DDBJ whole genome shotgun (WGS) entry which is preliminary data.</text>
</comment>
<dbReference type="Proteomes" id="UP000658754">
    <property type="component" value="Unassembled WGS sequence"/>
</dbReference>
<gene>
    <name evidence="2" type="ORF">GCM10007175_20030</name>
</gene>
<keyword evidence="3" id="KW-1185">Reference proteome</keyword>
<sequence>MRQRNFPSTGGLCVGALILVISLIAQPGDPNSVIVRDLLITFSAVFTGANAVGLLELRRRQEVPDVLTKKPT</sequence>
<organism evidence="2 3">
    <name type="scientific">Pseudarthrobacter scleromae</name>
    <dbReference type="NCBI Taxonomy" id="158897"/>
    <lineage>
        <taxon>Bacteria</taxon>
        <taxon>Bacillati</taxon>
        <taxon>Actinomycetota</taxon>
        <taxon>Actinomycetes</taxon>
        <taxon>Micrococcales</taxon>
        <taxon>Micrococcaceae</taxon>
        <taxon>Pseudarthrobacter</taxon>
    </lineage>
</organism>
<proteinExistence type="predicted"/>
<evidence type="ECO:0000256" key="1">
    <source>
        <dbReference type="SAM" id="Phobius"/>
    </source>
</evidence>
<keyword evidence="1" id="KW-0812">Transmembrane</keyword>
<keyword evidence="1" id="KW-1133">Transmembrane helix</keyword>
<evidence type="ECO:0000313" key="2">
    <source>
        <dbReference type="EMBL" id="GGI82634.1"/>
    </source>
</evidence>
<keyword evidence="1" id="KW-0472">Membrane</keyword>
<reference evidence="3" key="1">
    <citation type="journal article" date="2019" name="Int. J. Syst. Evol. Microbiol.">
        <title>The Global Catalogue of Microorganisms (GCM) 10K type strain sequencing project: providing services to taxonomists for standard genome sequencing and annotation.</title>
        <authorList>
            <consortium name="The Broad Institute Genomics Platform"/>
            <consortium name="The Broad Institute Genome Sequencing Center for Infectious Disease"/>
            <person name="Wu L."/>
            <person name="Ma J."/>
        </authorList>
    </citation>
    <scope>NUCLEOTIDE SEQUENCE [LARGE SCALE GENOMIC DNA]</scope>
    <source>
        <strain evidence="3">CGMCC 1.3601</strain>
    </source>
</reference>
<dbReference type="EMBL" id="BMKV01000003">
    <property type="protein sequence ID" value="GGI82634.1"/>
    <property type="molecule type" value="Genomic_DNA"/>
</dbReference>